<sequence length="84" mass="9236">MPRDSLHGQPPLQSKHEVLDRIKPLLKRRLAEGLLHRETYKLANKAAVSAIFEAQQAQQRVFSEAEADAAVAAAVRGVLDAEAH</sequence>
<evidence type="ECO:0000313" key="2">
    <source>
        <dbReference type="Proteomes" id="UP001205105"/>
    </source>
</evidence>
<evidence type="ECO:0000313" key="1">
    <source>
        <dbReference type="EMBL" id="KAI7838706.1"/>
    </source>
</evidence>
<organism evidence="1 2">
    <name type="scientific">Chlorella ohadii</name>
    <dbReference type="NCBI Taxonomy" id="2649997"/>
    <lineage>
        <taxon>Eukaryota</taxon>
        <taxon>Viridiplantae</taxon>
        <taxon>Chlorophyta</taxon>
        <taxon>core chlorophytes</taxon>
        <taxon>Trebouxiophyceae</taxon>
        <taxon>Chlorellales</taxon>
        <taxon>Chlorellaceae</taxon>
        <taxon>Chlorella clade</taxon>
        <taxon>Chlorella</taxon>
    </lineage>
</organism>
<protein>
    <submittedName>
        <fullName evidence="1">Uncharacterized protein</fullName>
    </submittedName>
</protein>
<keyword evidence="2" id="KW-1185">Reference proteome</keyword>
<comment type="caution">
    <text evidence="1">The sequence shown here is derived from an EMBL/GenBank/DDBJ whole genome shotgun (WGS) entry which is preliminary data.</text>
</comment>
<dbReference type="Proteomes" id="UP001205105">
    <property type="component" value="Unassembled WGS sequence"/>
</dbReference>
<accession>A0AAD5DKN9</accession>
<name>A0AAD5DKN9_9CHLO</name>
<reference evidence="1" key="1">
    <citation type="submission" date="2020-11" db="EMBL/GenBank/DDBJ databases">
        <title>Chlorella ohadii genome sequencing and assembly.</title>
        <authorList>
            <person name="Murik O."/>
            <person name="Treves H."/>
            <person name="Kedem I."/>
            <person name="Shotland Y."/>
            <person name="Kaplan A."/>
        </authorList>
    </citation>
    <scope>NUCLEOTIDE SEQUENCE</scope>
    <source>
        <strain evidence="1">1</strain>
    </source>
</reference>
<proteinExistence type="predicted"/>
<gene>
    <name evidence="1" type="ORF">COHA_007503</name>
</gene>
<dbReference type="EMBL" id="JADXDR010000119">
    <property type="protein sequence ID" value="KAI7838706.1"/>
    <property type="molecule type" value="Genomic_DNA"/>
</dbReference>
<dbReference type="AlphaFoldDB" id="A0AAD5DKN9"/>